<evidence type="ECO:0000256" key="14">
    <source>
        <dbReference type="PROSITE-ProRule" id="PRU00175"/>
    </source>
</evidence>
<protein>
    <recommendedName>
        <fullName evidence="4">RING-type E3 ubiquitin transferase</fullName>
        <ecNumber evidence="4">2.3.2.27</ecNumber>
    </recommendedName>
</protein>
<keyword evidence="18" id="KW-1185">Reference proteome</keyword>
<keyword evidence="11 15" id="KW-1133">Transmembrane helix</keyword>
<dbReference type="PROSITE" id="PS50089">
    <property type="entry name" value="ZF_RING_2"/>
    <property type="match status" value="1"/>
</dbReference>
<evidence type="ECO:0000256" key="3">
    <source>
        <dbReference type="ARBA" id="ARBA00004906"/>
    </source>
</evidence>
<comment type="catalytic activity">
    <reaction evidence="1">
        <text>S-ubiquitinyl-[E2 ubiquitin-conjugating enzyme]-L-cysteine + [acceptor protein]-L-lysine = [E2 ubiquitin-conjugating enzyme]-L-cysteine + N(6)-ubiquitinyl-[acceptor protein]-L-lysine.</text>
        <dbReference type="EC" id="2.3.2.27"/>
    </reaction>
</comment>
<accession>A0A6A1WPI8</accession>
<dbReference type="InterPro" id="IPR001841">
    <property type="entry name" value="Znf_RING"/>
</dbReference>
<evidence type="ECO:0000256" key="13">
    <source>
        <dbReference type="ARBA" id="ARBA00024209"/>
    </source>
</evidence>
<keyword evidence="7" id="KW-0479">Metal-binding</keyword>
<keyword evidence="6 15" id="KW-0812">Transmembrane</keyword>
<dbReference type="EMBL" id="RXIC02000019">
    <property type="protein sequence ID" value="KAB1225737.1"/>
    <property type="molecule type" value="Genomic_DNA"/>
</dbReference>
<evidence type="ECO:0000256" key="8">
    <source>
        <dbReference type="ARBA" id="ARBA00022771"/>
    </source>
</evidence>
<evidence type="ECO:0000256" key="5">
    <source>
        <dbReference type="ARBA" id="ARBA00022679"/>
    </source>
</evidence>
<evidence type="ECO:0000256" key="11">
    <source>
        <dbReference type="ARBA" id="ARBA00022989"/>
    </source>
</evidence>
<gene>
    <name evidence="17" type="ORF">CJ030_MR1G029239</name>
</gene>
<keyword evidence="10" id="KW-0862">Zinc</keyword>
<keyword evidence="12 15" id="KW-0472">Membrane</keyword>
<evidence type="ECO:0000256" key="1">
    <source>
        <dbReference type="ARBA" id="ARBA00000900"/>
    </source>
</evidence>
<comment type="caution">
    <text evidence="17">The sequence shown here is derived from an EMBL/GenBank/DDBJ whole genome shotgun (WGS) entry which is preliminary data.</text>
</comment>
<evidence type="ECO:0000256" key="4">
    <source>
        <dbReference type="ARBA" id="ARBA00012483"/>
    </source>
</evidence>
<dbReference type="GO" id="GO:0016020">
    <property type="term" value="C:membrane"/>
    <property type="evidence" value="ECO:0007669"/>
    <property type="project" value="UniProtKB-SubCell"/>
</dbReference>
<proteinExistence type="inferred from homology"/>
<dbReference type="GO" id="GO:0008270">
    <property type="term" value="F:zinc ion binding"/>
    <property type="evidence" value="ECO:0007669"/>
    <property type="project" value="UniProtKB-KW"/>
</dbReference>
<evidence type="ECO:0000256" key="15">
    <source>
        <dbReference type="SAM" id="Phobius"/>
    </source>
</evidence>
<reference evidence="17 18" key="1">
    <citation type="journal article" date="2019" name="Plant Biotechnol. J.">
        <title>The red bayberry genome and genetic basis of sex determination.</title>
        <authorList>
            <person name="Jia H.M."/>
            <person name="Jia H.J."/>
            <person name="Cai Q.L."/>
            <person name="Wang Y."/>
            <person name="Zhao H.B."/>
            <person name="Yang W.F."/>
            <person name="Wang G.Y."/>
            <person name="Li Y.H."/>
            <person name="Zhan D.L."/>
            <person name="Shen Y.T."/>
            <person name="Niu Q.F."/>
            <person name="Chang L."/>
            <person name="Qiu J."/>
            <person name="Zhao L."/>
            <person name="Xie H.B."/>
            <person name="Fu W.Y."/>
            <person name="Jin J."/>
            <person name="Li X.W."/>
            <person name="Jiao Y."/>
            <person name="Zhou C.C."/>
            <person name="Tu T."/>
            <person name="Chai C.Y."/>
            <person name="Gao J.L."/>
            <person name="Fan L.J."/>
            <person name="van de Weg E."/>
            <person name="Wang J.Y."/>
            <person name="Gao Z.S."/>
        </authorList>
    </citation>
    <scope>NUCLEOTIDE SEQUENCE [LARGE SCALE GENOMIC DNA]</scope>
    <source>
        <tissue evidence="17">Leaves</tissue>
    </source>
</reference>
<keyword evidence="8 14" id="KW-0863">Zinc-finger</keyword>
<dbReference type="SUPFAM" id="SSF57850">
    <property type="entry name" value="RING/U-box"/>
    <property type="match status" value="1"/>
</dbReference>
<evidence type="ECO:0000256" key="7">
    <source>
        <dbReference type="ARBA" id="ARBA00022723"/>
    </source>
</evidence>
<comment type="pathway">
    <text evidence="3">Protein modification; protein ubiquitination.</text>
</comment>
<dbReference type="AlphaFoldDB" id="A0A6A1WPI8"/>
<dbReference type="GO" id="GO:0016567">
    <property type="term" value="P:protein ubiquitination"/>
    <property type="evidence" value="ECO:0007669"/>
    <property type="project" value="InterPro"/>
</dbReference>
<keyword evidence="5" id="KW-0808">Transferase</keyword>
<dbReference type="GO" id="GO:0061630">
    <property type="term" value="F:ubiquitin protein ligase activity"/>
    <property type="evidence" value="ECO:0007669"/>
    <property type="project" value="UniProtKB-EC"/>
</dbReference>
<name>A0A6A1WPI8_9ROSI</name>
<evidence type="ECO:0000256" key="6">
    <source>
        <dbReference type="ARBA" id="ARBA00022692"/>
    </source>
</evidence>
<dbReference type="Pfam" id="PF13639">
    <property type="entry name" value="zf-RING_2"/>
    <property type="match status" value="1"/>
</dbReference>
<evidence type="ECO:0000259" key="16">
    <source>
        <dbReference type="PROSITE" id="PS50089"/>
    </source>
</evidence>
<comment type="subcellular location">
    <subcellularLocation>
        <location evidence="2">Membrane</location>
        <topology evidence="2">Single-pass membrane protein</topology>
    </subcellularLocation>
</comment>
<dbReference type="InterPro" id="IPR044600">
    <property type="entry name" value="ATL1/ATL16-like"/>
</dbReference>
<dbReference type="Gene3D" id="3.30.40.10">
    <property type="entry name" value="Zinc/RING finger domain, C3HC4 (zinc finger)"/>
    <property type="match status" value="1"/>
</dbReference>
<feature type="transmembrane region" description="Helical" evidence="15">
    <location>
        <begin position="32"/>
        <end position="58"/>
    </location>
</feature>
<dbReference type="CDD" id="cd16461">
    <property type="entry name" value="RING-H2_EL5-like"/>
    <property type="match status" value="1"/>
</dbReference>
<evidence type="ECO:0000256" key="9">
    <source>
        <dbReference type="ARBA" id="ARBA00022786"/>
    </source>
</evidence>
<feature type="domain" description="RING-type" evidence="16">
    <location>
        <begin position="124"/>
        <end position="166"/>
    </location>
</feature>
<dbReference type="PANTHER" id="PTHR46913">
    <property type="entry name" value="RING-H2 FINGER PROTEIN ATL16"/>
    <property type="match status" value="1"/>
</dbReference>
<comment type="similarity">
    <text evidence="13">Belongs to the RING-type zinc finger family. ATL subfamily.</text>
</comment>
<evidence type="ECO:0000256" key="12">
    <source>
        <dbReference type="ARBA" id="ARBA00023136"/>
    </source>
</evidence>
<dbReference type="PANTHER" id="PTHR46913:SF1">
    <property type="entry name" value="RING-H2 FINGER PROTEIN ATL16"/>
    <property type="match status" value="1"/>
</dbReference>
<evidence type="ECO:0000256" key="2">
    <source>
        <dbReference type="ARBA" id="ARBA00004167"/>
    </source>
</evidence>
<dbReference type="FunFam" id="3.30.40.10:FF:000187">
    <property type="entry name" value="E3 ubiquitin-protein ligase ATL6"/>
    <property type="match status" value="1"/>
</dbReference>
<dbReference type="OrthoDB" id="8062037at2759"/>
<dbReference type="InterPro" id="IPR013083">
    <property type="entry name" value="Znf_RING/FYVE/PHD"/>
</dbReference>
<evidence type="ECO:0000256" key="10">
    <source>
        <dbReference type="ARBA" id="ARBA00022833"/>
    </source>
</evidence>
<evidence type="ECO:0000313" key="17">
    <source>
        <dbReference type="EMBL" id="KAB1225737.1"/>
    </source>
</evidence>
<dbReference type="SMART" id="SM00184">
    <property type="entry name" value="RING"/>
    <property type="match status" value="1"/>
</dbReference>
<dbReference type="Proteomes" id="UP000516437">
    <property type="component" value="Chromosome 1"/>
</dbReference>
<evidence type="ECO:0000313" key="18">
    <source>
        <dbReference type="Proteomes" id="UP000516437"/>
    </source>
</evidence>
<organism evidence="17 18">
    <name type="scientific">Morella rubra</name>
    <name type="common">Chinese bayberry</name>
    <dbReference type="NCBI Taxonomy" id="262757"/>
    <lineage>
        <taxon>Eukaryota</taxon>
        <taxon>Viridiplantae</taxon>
        <taxon>Streptophyta</taxon>
        <taxon>Embryophyta</taxon>
        <taxon>Tracheophyta</taxon>
        <taxon>Spermatophyta</taxon>
        <taxon>Magnoliopsida</taxon>
        <taxon>eudicotyledons</taxon>
        <taxon>Gunneridae</taxon>
        <taxon>Pentapetalae</taxon>
        <taxon>rosids</taxon>
        <taxon>fabids</taxon>
        <taxon>Fagales</taxon>
        <taxon>Myricaceae</taxon>
        <taxon>Morella</taxon>
    </lineage>
</organism>
<keyword evidence="9" id="KW-0833">Ubl conjugation pathway</keyword>
<dbReference type="EC" id="2.3.2.27" evidence="4"/>
<sequence length="326" mass="36139">MFSPPDSPKRTTNPANPLSHVVRRILSYDGNIMLVAVISLLGVILFVLLLHIYAKWFLPQAQQRRRRSMTVSHVLGPSRFHHFHTFNFDSSFSNFPSKGLDASFIAAIPLFVYSSEEHKRGLECVICLSPFEENEMGRDLPKCHHVFHVECIDMWLSSHSNCPICRASLAPCEAKVAAVGSEVNDGASAMDSLEGVGSELGVGDGDSALEIVIDIPSNCESETTDQNVIPGDSLSVSSSSSSLGCSLKRMLSRNRSERKVFPSSNANEWVLHIGCLTHETERDINANVNTQPLLYRFLWKLTIFSQEFVFSALSQLMPPVYNSSFS</sequence>